<dbReference type="PROSITE" id="PS00732">
    <property type="entry name" value="RIBOSOMAL_S16"/>
    <property type="match status" value="1"/>
</dbReference>
<dbReference type="PANTHER" id="PTHR12919:SF20">
    <property type="entry name" value="SMALL RIBOSOMAL SUBUNIT PROTEIN BS16M"/>
    <property type="match status" value="1"/>
</dbReference>
<sequence>MAVKIKLTRLGKIRNPQYRIAVADARTRRDGRSIEVIGRYHPKEDPSLIEINSERAQYWLSVGAQPTEPVLKLLKITGDWQKFKGLPGAEGRLKVAPAKPSKLELFNAALAEADGGPTTEAAKPKKKAPAKKAAKGTEEPAEAAEPQAAAEAPAETAAQAEAPAEGGEQAESTTES</sequence>
<evidence type="ECO:0000256" key="4">
    <source>
        <dbReference type="SAM" id="MobiDB-lite"/>
    </source>
</evidence>
<dbReference type="GO" id="GO:0015935">
    <property type="term" value="C:small ribosomal subunit"/>
    <property type="evidence" value="ECO:0007669"/>
    <property type="project" value="TreeGrafter"/>
</dbReference>
<dbReference type="InterPro" id="IPR023803">
    <property type="entry name" value="Ribosomal_bS16_dom_sf"/>
</dbReference>
<evidence type="ECO:0000256" key="1">
    <source>
        <dbReference type="ARBA" id="ARBA00022980"/>
    </source>
</evidence>
<dbReference type="Pfam" id="PF00886">
    <property type="entry name" value="Ribosomal_S16"/>
    <property type="match status" value="1"/>
</dbReference>
<evidence type="ECO:0000313" key="5">
    <source>
        <dbReference type="EMBL" id="RAU92555.1"/>
    </source>
</evidence>
<dbReference type="NCBIfam" id="NF011093">
    <property type="entry name" value="PRK14520.1"/>
    <property type="match status" value="1"/>
</dbReference>
<feature type="compositionally biased region" description="Basic residues" evidence="4">
    <location>
        <begin position="124"/>
        <end position="134"/>
    </location>
</feature>
<evidence type="ECO:0000256" key="2">
    <source>
        <dbReference type="ARBA" id="ARBA00023274"/>
    </source>
</evidence>
<feature type="compositionally biased region" description="Low complexity" evidence="4">
    <location>
        <begin position="143"/>
        <end position="176"/>
    </location>
</feature>
<dbReference type="Proteomes" id="UP000250347">
    <property type="component" value="Unassembled WGS sequence"/>
</dbReference>
<feature type="region of interest" description="Disordered" evidence="4">
    <location>
        <begin position="114"/>
        <end position="176"/>
    </location>
</feature>
<comment type="caution">
    <text evidence="5">The sequence shown here is derived from an EMBL/GenBank/DDBJ whole genome shotgun (WGS) entry which is preliminary data.</text>
</comment>
<gene>
    <name evidence="3" type="primary">rpsP</name>
    <name evidence="5" type="ORF">DQP58_18275</name>
</gene>
<dbReference type="InterPro" id="IPR020592">
    <property type="entry name" value="Ribosomal_bS16_CS"/>
</dbReference>
<dbReference type="GO" id="GO:0003735">
    <property type="term" value="F:structural constituent of ribosome"/>
    <property type="evidence" value="ECO:0007669"/>
    <property type="project" value="InterPro"/>
</dbReference>
<evidence type="ECO:0000256" key="3">
    <source>
        <dbReference type="HAMAP-Rule" id="MF_00385"/>
    </source>
</evidence>
<reference evidence="5 6" key="1">
    <citation type="submission" date="2018-06" db="EMBL/GenBank/DDBJ databases">
        <title>NTM in soil in Japan.</title>
        <authorList>
            <person name="Ohya K."/>
        </authorList>
    </citation>
    <scope>NUCLEOTIDE SEQUENCE [LARGE SCALE GENOMIC DNA]</scope>
    <source>
        <strain evidence="5 6">GF76</strain>
    </source>
</reference>
<proteinExistence type="inferred from homology"/>
<name>A0A329KBX1_9MYCO</name>
<dbReference type="NCBIfam" id="TIGR00002">
    <property type="entry name" value="S16"/>
    <property type="match status" value="1"/>
</dbReference>
<dbReference type="HAMAP" id="MF_00385">
    <property type="entry name" value="Ribosomal_bS16"/>
    <property type="match status" value="1"/>
</dbReference>
<dbReference type="RefSeq" id="WP_112709664.1">
    <property type="nucleotide sequence ID" value="NZ_QMEU01000064.1"/>
</dbReference>
<dbReference type="Gene3D" id="3.30.1320.10">
    <property type="match status" value="1"/>
</dbReference>
<dbReference type="SUPFAM" id="SSF54565">
    <property type="entry name" value="Ribosomal protein S16"/>
    <property type="match status" value="1"/>
</dbReference>
<dbReference type="AlphaFoldDB" id="A0A329KBX1"/>
<comment type="similarity">
    <text evidence="3">Belongs to the bacterial ribosomal protein bS16 family.</text>
</comment>
<organism evidence="5 6">
    <name type="scientific">Mycobacterium colombiense</name>
    <dbReference type="NCBI Taxonomy" id="339268"/>
    <lineage>
        <taxon>Bacteria</taxon>
        <taxon>Bacillati</taxon>
        <taxon>Actinomycetota</taxon>
        <taxon>Actinomycetes</taxon>
        <taxon>Mycobacteriales</taxon>
        <taxon>Mycobacteriaceae</taxon>
        <taxon>Mycobacterium</taxon>
        <taxon>Mycobacterium avium complex (MAC)</taxon>
    </lineage>
</organism>
<keyword evidence="1 3" id="KW-0689">Ribosomal protein</keyword>
<accession>A0A329KBX1</accession>
<dbReference type="PANTHER" id="PTHR12919">
    <property type="entry name" value="30S RIBOSOMAL PROTEIN S16"/>
    <property type="match status" value="1"/>
</dbReference>
<dbReference type="InterPro" id="IPR000307">
    <property type="entry name" value="Ribosomal_bS16"/>
</dbReference>
<dbReference type="EMBL" id="QMEU01000064">
    <property type="protein sequence ID" value="RAU92555.1"/>
    <property type="molecule type" value="Genomic_DNA"/>
</dbReference>
<evidence type="ECO:0000313" key="6">
    <source>
        <dbReference type="Proteomes" id="UP000250347"/>
    </source>
</evidence>
<keyword evidence="2 3" id="KW-0687">Ribonucleoprotein</keyword>
<dbReference type="GO" id="GO:0006412">
    <property type="term" value="P:translation"/>
    <property type="evidence" value="ECO:0007669"/>
    <property type="project" value="UniProtKB-UniRule"/>
</dbReference>
<protein>
    <recommendedName>
        <fullName evidence="3">Small ribosomal subunit protein bS16</fullName>
    </recommendedName>
</protein>
<dbReference type="GO" id="GO:0005737">
    <property type="term" value="C:cytoplasm"/>
    <property type="evidence" value="ECO:0007669"/>
    <property type="project" value="UniProtKB-ARBA"/>
</dbReference>